<comment type="caution">
    <text evidence="1">The sequence shown here is derived from an EMBL/GenBank/DDBJ whole genome shotgun (WGS) entry which is preliminary data.</text>
</comment>
<dbReference type="EMBL" id="SJPU01000001">
    <property type="protein sequence ID" value="TWU18493.1"/>
    <property type="molecule type" value="Genomic_DNA"/>
</dbReference>
<dbReference type="Proteomes" id="UP000319908">
    <property type="component" value="Unassembled WGS sequence"/>
</dbReference>
<gene>
    <name evidence="1" type="ORF">Poly21_06560</name>
</gene>
<sequence length="105" mass="12420">MFKRPVPSKRILDHEIHERHEKFGAVYFVSFVHFVVDSMHGTTARLPLLKVYNHVVYLYRRGLERFGVRDVQRARALKANLEPRKTRTTRKVSGGLFRVLRVFRG</sequence>
<accession>A0A5C6C1P5</accession>
<name>A0A5C6C1P5_9BACT</name>
<protein>
    <submittedName>
        <fullName evidence="1">Uncharacterized protein</fullName>
    </submittedName>
</protein>
<keyword evidence="2" id="KW-1185">Reference proteome</keyword>
<evidence type="ECO:0000313" key="1">
    <source>
        <dbReference type="EMBL" id="TWU18493.1"/>
    </source>
</evidence>
<dbReference type="AlphaFoldDB" id="A0A5C6C1P5"/>
<evidence type="ECO:0000313" key="2">
    <source>
        <dbReference type="Proteomes" id="UP000319908"/>
    </source>
</evidence>
<proteinExistence type="predicted"/>
<organism evidence="1 2">
    <name type="scientific">Allorhodopirellula heiligendammensis</name>
    <dbReference type="NCBI Taxonomy" id="2714739"/>
    <lineage>
        <taxon>Bacteria</taxon>
        <taxon>Pseudomonadati</taxon>
        <taxon>Planctomycetota</taxon>
        <taxon>Planctomycetia</taxon>
        <taxon>Pirellulales</taxon>
        <taxon>Pirellulaceae</taxon>
        <taxon>Allorhodopirellula</taxon>
    </lineage>
</organism>
<reference evidence="1 2" key="1">
    <citation type="journal article" date="2020" name="Antonie Van Leeuwenhoek">
        <title>Rhodopirellula heiligendammensis sp. nov., Rhodopirellula pilleata sp. nov., and Rhodopirellula solitaria sp. nov. isolated from natural or artificial marine surfaces in Northern Germany and California, USA, and emended description of the genus Rhodopirellula.</title>
        <authorList>
            <person name="Kallscheuer N."/>
            <person name="Wiegand S."/>
            <person name="Jogler M."/>
            <person name="Boedeker C."/>
            <person name="Peeters S.H."/>
            <person name="Rast P."/>
            <person name="Heuer A."/>
            <person name="Jetten M.S.M."/>
            <person name="Rohde M."/>
            <person name="Jogler C."/>
        </authorList>
    </citation>
    <scope>NUCLEOTIDE SEQUENCE [LARGE SCALE GENOMIC DNA]</scope>
    <source>
        <strain evidence="1 2">Poly21</strain>
    </source>
</reference>